<dbReference type="RefSeq" id="WP_281351990.1">
    <property type="nucleotide sequence ID" value="NZ_JAACYS010000037.1"/>
</dbReference>
<dbReference type="Pfam" id="PF15980">
    <property type="entry name" value="ComGF"/>
    <property type="match status" value="1"/>
</dbReference>
<reference evidence="4 5" key="1">
    <citation type="submission" date="2020-01" db="EMBL/GenBank/DDBJ databases">
        <title>A novel Bacillus sp. from Pasinler.</title>
        <authorList>
            <person name="Adiguzel A."/>
            <person name="Ay H."/>
            <person name="Baltaci M.O."/>
        </authorList>
    </citation>
    <scope>NUCLEOTIDE SEQUENCE [LARGE SCALE GENOMIC DNA]</scope>
    <source>
        <strain evidence="4 5">P1</strain>
    </source>
</reference>
<dbReference type="Proteomes" id="UP000743899">
    <property type="component" value="Unassembled WGS sequence"/>
</dbReference>
<dbReference type="InterPro" id="IPR016977">
    <property type="entry name" value="ComGF"/>
</dbReference>
<keyword evidence="2" id="KW-0178">Competence</keyword>
<keyword evidence="5" id="KW-1185">Reference proteome</keyword>
<keyword evidence="3" id="KW-0812">Transmembrane</keyword>
<organism evidence="4 5">
    <name type="scientific">Pallidibacillus pasinlerensis</name>
    <dbReference type="NCBI Taxonomy" id="2703818"/>
    <lineage>
        <taxon>Bacteria</taxon>
        <taxon>Bacillati</taxon>
        <taxon>Bacillota</taxon>
        <taxon>Bacilli</taxon>
        <taxon>Bacillales</taxon>
        <taxon>Bacillaceae</taxon>
        <taxon>Pallidibacillus</taxon>
    </lineage>
</organism>
<proteinExistence type="predicted"/>
<evidence type="ECO:0000313" key="4">
    <source>
        <dbReference type="EMBL" id="NCU17873.1"/>
    </source>
</evidence>
<dbReference type="PROSITE" id="PS00409">
    <property type="entry name" value="PROKAR_NTER_METHYL"/>
    <property type="match status" value="1"/>
</dbReference>
<evidence type="ECO:0000256" key="1">
    <source>
        <dbReference type="ARBA" id="ARBA00004241"/>
    </source>
</evidence>
<evidence type="ECO:0000256" key="2">
    <source>
        <dbReference type="ARBA" id="ARBA00023287"/>
    </source>
</evidence>
<dbReference type="EMBL" id="JAACYS010000037">
    <property type="protein sequence ID" value="NCU17873.1"/>
    <property type="molecule type" value="Genomic_DNA"/>
</dbReference>
<feature type="transmembrane region" description="Helical" evidence="3">
    <location>
        <begin position="21"/>
        <end position="45"/>
    </location>
</feature>
<comment type="subcellular location">
    <subcellularLocation>
        <location evidence="1">Cell surface</location>
    </subcellularLocation>
</comment>
<dbReference type="NCBIfam" id="NF041002">
    <property type="entry name" value="pilin_ComGF"/>
    <property type="match status" value="1"/>
</dbReference>
<keyword evidence="3" id="KW-1133">Transmembrane helix</keyword>
<gene>
    <name evidence="4" type="ORF">GW534_09030</name>
</gene>
<keyword evidence="3" id="KW-0472">Membrane</keyword>
<sequence>MNLGKIGISKNVKKCRCSTGGFTLIEMLLAFSIFSFLIIFIVHAIPLLKYHAYSNETVDQLHWEIFLNQVKREIRTADQIYLYKRRLDCITDRRIIYEQYGERLRRRVNYEGHEIILFNISQIEFEQINKGIKIKIVHKNGKTYEGDIYFPNEIPIYKG</sequence>
<dbReference type="Pfam" id="PF07963">
    <property type="entry name" value="N_methyl"/>
    <property type="match status" value="1"/>
</dbReference>
<accession>A0ABX0A9I6</accession>
<name>A0ABX0A9I6_9BACI</name>
<evidence type="ECO:0000256" key="3">
    <source>
        <dbReference type="SAM" id="Phobius"/>
    </source>
</evidence>
<dbReference type="InterPro" id="IPR012902">
    <property type="entry name" value="N_methyl_site"/>
</dbReference>
<evidence type="ECO:0000313" key="5">
    <source>
        <dbReference type="Proteomes" id="UP000743899"/>
    </source>
</evidence>
<comment type="caution">
    <text evidence="4">The sequence shown here is derived from an EMBL/GenBank/DDBJ whole genome shotgun (WGS) entry which is preliminary data.</text>
</comment>
<protein>
    <submittedName>
        <fullName evidence="4">Competence protein comGF</fullName>
    </submittedName>
</protein>